<dbReference type="Pfam" id="PF25225">
    <property type="entry name" value="DUF7843"/>
    <property type="match status" value="1"/>
</dbReference>
<organism evidence="4">
    <name type="scientific">hydrothermal vent metagenome</name>
    <dbReference type="NCBI Taxonomy" id="652676"/>
    <lineage>
        <taxon>unclassified sequences</taxon>
        <taxon>metagenomes</taxon>
        <taxon>ecological metagenomes</taxon>
    </lineage>
</organism>
<name>A0A3B0YBA8_9ZZZZ</name>
<feature type="domain" description="DUF7840" evidence="2">
    <location>
        <begin position="437"/>
        <end position="653"/>
    </location>
</feature>
<dbReference type="InterPro" id="IPR057162">
    <property type="entry name" value="DUF7840"/>
</dbReference>
<feature type="domain" description="Lnb N-terminal periplasmic" evidence="1">
    <location>
        <begin position="159"/>
        <end position="329"/>
    </location>
</feature>
<dbReference type="Pfam" id="PF13387">
    <property type="entry name" value="Lnb_N"/>
    <property type="match status" value="1"/>
</dbReference>
<dbReference type="Pfam" id="PF25222">
    <property type="entry name" value="DUF7840"/>
    <property type="match status" value="1"/>
</dbReference>
<reference evidence="4" key="1">
    <citation type="submission" date="2018-06" db="EMBL/GenBank/DDBJ databases">
        <authorList>
            <person name="Zhirakovskaya E."/>
        </authorList>
    </citation>
    <scope>NUCLEOTIDE SEQUENCE</scope>
</reference>
<sequence>MTFTNTLWLTTTKIFIILCLFSPGAYSAGAYSAGAYSTEAYSAKAAPHLPDTAPDHLLEQINSQKLWEKPAWLNLVHYAYKAEKRYISNVIEPRFFLAEDGKSNPQAELIATLSAIYSPDTSTPDEHAQCRFIARFTWLKEQFSEQLRQLPEVACPLYTEWRKLMPAHKVSLIFPAYHLNSPSSMFGHTLLRIDPAESENSSHWLSMAVNFGANINNNDNSILYAFKGLSGGYPGIFIVTPYFNKIKEYNRYENRDIWEYPLNLTPDETRKMVLHLWELKEINFRYYFFDENCSYRLLELLQVARPGLQLTEQFGLTAIPVDTVRSIDKAGLINGIQYRPSQSTNVNFLIRKLNSEQQDLVYRLAHNPDLINSEAFKQHSSSTQNIMLDTAYRYLRVIQNDEARSTSIAKNSYQLLQAINNIENFSSTSASYTEFQRPEKGHLSKRLVLSGGEDNEENFVDLKFRMSFHSLEDRISGFLQGAQINIASISVRATEDTLQLQTLDLIDIFSLTPRNQFFQPLSWRVSSGLEQQLINGRDHLTGYVTGGAGFSYELWPDSNFYIMATSRLEANSQFTRVIEPALGASTGLLNHFSFGTTHLEINSEEFLNREYRHRAKISQNFTLKPNHALKLSILRQHQPDIRFTEAQFSYHYFFQ</sequence>
<dbReference type="EMBL" id="UOFH01000323">
    <property type="protein sequence ID" value="VAW65636.1"/>
    <property type="molecule type" value="Genomic_DNA"/>
</dbReference>
<evidence type="ECO:0000259" key="2">
    <source>
        <dbReference type="Pfam" id="PF25222"/>
    </source>
</evidence>
<feature type="domain" description="DUF7843" evidence="3">
    <location>
        <begin position="64"/>
        <end position="142"/>
    </location>
</feature>
<dbReference type="AlphaFoldDB" id="A0A3B0YBA8"/>
<protein>
    <submittedName>
        <fullName evidence="4">Putative outermembrane protein</fullName>
    </submittedName>
</protein>
<evidence type="ECO:0000259" key="1">
    <source>
        <dbReference type="Pfam" id="PF13387"/>
    </source>
</evidence>
<gene>
    <name evidence="4" type="ORF">MNBD_GAMMA08-2309</name>
</gene>
<dbReference type="InterPro" id="IPR057165">
    <property type="entry name" value="DUF7843"/>
</dbReference>
<dbReference type="InterPro" id="IPR025178">
    <property type="entry name" value="Lnb_N"/>
</dbReference>
<accession>A0A3B0YBA8</accession>
<evidence type="ECO:0000259" key="3">
    <source>
        <dbReference type="Pfam" id="PF25225"/>
    </source>
</evidence>
<proteinExistence type="predicted"/>
<evidence type="ECO:0000313" key="4">
    <source>
        <dbReference type="EMBL" id="VAW65636.1"/>
    </source>
</evidence>